<dbReference type="PROSITE" id="PS51120">
    <property type="entry name" value="LDLRB"/>
    <property type="match status" value="4"/>
</dbReference>
<keyword evidence="2" id="KW-0732">Signal</keyword>
<evidence type="ECO:0000256" key="6">
    <source>
        <dbReference type="PROSITE-ProRule" id="PRU00076"/>
    </source>
</evidence>
<protein>
    <recommendedName>
        <fullName evidence="10">EGF-like domain-containing protein</fullName>
    </recommendedName>
</protein>
<dbReference type="GO" id="GO:0017147">
    <property type="term" value="F:Wnt-protein binding"/>
    <property type="evidence" value="ECO:0007669"/>
    <property type="project" value="TreeGrafter"/>
</dbReference>
<evidence type="ECO:0000256" key="4">
    <source>
        <dbReference type="ARBA" id="ARBA00023157"/>
    </source>
</evidence>
<evidence type="ECO:0000256" key="5">
    <source>
        <dbReference type="ARBA" id="ARBA00023180"/>
    </source>
</evidence>
<dbReference type="PANTHER" id="PTHR46513:SF13">
    <property type="entry name" value="EGF-LIKE DOMAIN-CONTAINING PROTEIN"/>
    <property type="match status" value="1"/>
</dbReference>
<dbReference type="GO" id="GO:0060070">
    <property type="term" value="P:canonical Wnt signaling pathway"/>
    <property type="evidence" value="ECO:0007669"/>
    <property type="project" value="TreeGrafter"/>
</dbReference>
<keyword evidence="5" id="KW-0325">Glycoprotein</keyword>
<dbReference type="Gene3D" id="2.120.10.30">
    <property type="entry name" value="TolB, C-terminal domain"/>
    <property type="match status" value="1"/>
</dbReference>
<dbReference type="CDD" id="cd00054">
    <property type="entry name" value="EGF_CA"/>
    <property type="match status" value="1"/>
</dbReference>
<dbReference type="SUPFAM" id="SSF63825">
    <property type="entry name" value="YWTD domain"/>
    <property type="match status" value="1"/>
</dbReference>
<evidence type="ECO:0000259" key="10">
    <source>
        <dbReference type="PROSITE" id="PS50026"/>
    </source>
</evidence>
<keyword evidence="12" id="KW-1185">Reference proteome</keyword>
<dbReference type="InterPro" id="IPR018097">
    <property type="entry name" value="EGF_Ca-bd_CS"/>
</dbReference>
<feature type="repeat" description="LDL-receptor class B" evidence="7">
    <location>
        <begin position="170"/>
        <end position="212"/>
    </location>
</feature>
<keyword evidence="3" id="KW-0677">Repeat</keyword>
<dbReference type="InterPro" id="IPR050778">
    <property type="entry name" value="Cueball_EGF_LRP_Nidogen"/>
</dbReference>
<feature type="repeat" description="LDL-receptor class B" evidence="7">
    <location>
        <begin position="257"/>
        <end position="299"/>
    </location>
</feature>
<feature type="repeat" description="LDL-receptor class B" evidence="7">
    <location>
        <begin position="126"/>
        <end position="169"/>
    </location>
</feature>
<dbReference type="Gene3D" id="2.10.25.10">
    <property type="entry name" value="Laminin"/>
    <property type="match status" value="2"/>
</dbReference>
<reference evidence="11" key="3">
    <citation type="submission" date="2023-05" db="EMBL/GenBank/DDBJ databases">
        <authorList>
            <person name="Smith C.H."/>
        </authorList>
    </citation>
    <scope>NUCLEOTIDE SEQUENCE</scope>
    <source>
        <strain evidence="11">CHS0354</strain>
        <tissue evidence="11">Mantle</tissue>
    </source>
</reference>
<evidence type="ECO:0000256" key="2">
    <source>
        <dbReference type="ARBA" id="ARBA00022729"/>
    </source>
</evidence>
<evidence type="ECO:0000256" key="3">
    <source>
        <dbReference type="ARBA" id="ARBA00022737"/>
    </source>
</evidence>
<dbReference type="Proteomes" id="UP001195483">
    <property type="component" value="Unassembled WGS sequence"/>
</dbReference>
<dbReference type="PANTHER" id="PTHR46513">
    <property type="entry name" value="VITELLOGENIN RECEPTOR-LIKE PROTEIN-RELATED-RELATED"/>
    <property type="match status" value="1"/>
</dbReference>
<evidence type="ECO:0000256" key="7">
    <source>
        <dbReference type="PROSITE-ProRule" id="PRU00461"/>
    </source>
</evidence>
<name>A0AAE0VJH2_9BIVA</name>
<dbReference type="InterPro" id="IPR011042">
    <property type="entry name" value="6-blade_b-propeller_TolB-like"/>
</dbReference>
<reference evidence="11" key="2">
    <citation type="journal article" date="2021" name="Genome Biol. Evol.">
        <title>Developing a high-quality reference genome for a parasitic bivalve with doubly uniparental inheritance (Bivalvia: Unionida).</title>
        <authorList>
            <person name="Smith C.H."/>
        </authorList>
    </citation>
    <scope>NUCLEOTIDE SEQUENCE</scope>
    <source>
        <strain evidence="11">CHS0354</strain>
        <tissue evidence="11">Mantle</tissue>
    </source>
</reference>
<evidence type="ECO:0000256" key="9">
    <source>
        <dbReference type="SAM" id="Phobius"/>
    </source>
</evidence>
<keyword evidence="9" id="KW-0812">Transmembrane</keyword>
<evidence type="ECO:0000313" key="11">
    <source>
        <dbReference type="EMBL" id="KAK3579901.1"/>
    </source>
</evidence>
<dbReference type="GO" id="GO:0042813">
    <property type="term" value="F:Wnt receptor activity"/>
    <property type="evidence" value="ECO:0007669"/>
    <property type="project" value="TreeGrafter"/>
</dbReference>
<dbReference type="InterPro" id="IPR000742">
    <property type="entry name" value="EGF"/>
</dbReference>
<evidence type="ECO:0000256" key="8">
    <source>
        <dbReference type="SAM" id="MobiDB-lite"/>
    </source>
</evidence>
<keyword evidence="1 6" id="KW-0245">EGF-like domain</keyword>
<gene>
    <name evidence="11" type="ORF">CHS0354_031419</name>
</gene>
<feature type="domain" description="EGF-like" evidence="10">
    <location>
        <begin position="346"/>
        <end position="382"/>
    </location>
</feature>
<feature type="repeat" description="LDL-receptor class B" evidence="7">
    <location>
        <begin position="213"/>
        <end position="256"/>
    </location>
</feature>
<feature type="compositionally biased region" description="Basic and acidic residues" evidence="8">
    <location>
        <begin position="436"/>
        <end position="455"/>
    </location>
</feature>
<comment type="caution">
    <text evidence="11">The sequence shown here is derived from an EMBL/GenBank/DDBJ whole genome shotgun (WGS) entry which is preliminary data.</text>
</comment>
<dbReference type="Pfam" id="PF00058">
    <property type="entry name" value="Ldl_recept_b"/>
    <property type="match status" value="1"/>
</dbReference>
<feature type="transmembrane region" description="Helical" evidence="9">
    <location>
        <begin position="391"/>
        <end position="415"/>
    </location>
</feature>
<keyword evidence="9" id="KW-1133">Transmembrane helix</keyword>
<dbReference type="GO" id="GO:0005509">
    <property type="term" value="F:calcium ion binding"/>
    <property type="evidence" value="ECO:0007669"/>
    <property type="project" value="InterPro"/>
</dbReference>
<dbReference type="InterPro" id="IPR000033">
    <property type="entry name" value="LDLR_classB_rpt"/>
</dbReference>
<evidence type="ECO:0000313" key="12">
    <source>
        <dbReference type="Proteomes" id="UP001195483"/>
    </source>
</evidence>
<accession>A0AAE0VJH2</accession>
<dbReference type="SUPFAM" id="SSF57196">
    <property type="entry name" value="EGF/Laminin"/>
    <property type="match status" value="2"/>
</dbReference>
<dbReference type="GO" id="GO:0005886">
    <property type="term" value="C:plasma membrane"/>
    <property type="evidence" value="ECO:0007669"/>
    <property type="project" value="TreeGrafter"/>
</dbReference>
<feature type="region of interest" description="Disordered" evidence="8">
    <location>
        <begin position="425"/>
        <end position="456"/>
    </location>
</feature>
<proteinExistence type="predicted"/>
<dbReference type="AlphaFoldDB" id="A0AAE0VJH2"/>
<organism evidence="11 12">
    <name type="scientific">Potamilus streckersoni</name>
    <dbReference type="NCBI Taxonomy" id="2493646"/>
    <lineage>
        <taxon>Eukaryota</taxon>
        <taxon>Metazoa</taxon>
        <taxon>Spiralia</taxon>
        <taxon>Lophotrochozoa</taxon>
        <taxon>Mollusca</taxon>
        <taxon>Bivalvia</taxon>
        <taxon>Autobranchia</taxon>
        <taxon>Heteroconchia</taxon>
        <taxon>Palaeoheterodonta</taxon>
        <taxon>Unionida</taxon>
        <taxon>Unionoidea</taxon>
        <taxon>Unionidae</taxon>
        <taxon>Ambleminae</taxon>
        <taxon>Lampsilini</taxon>
        <taxon>Potamilus</taxon>
    </lineage>
</organism>
<sequence length="473" mass="53521">MRIGTDGSGMTVISPSIFNNVINIRLHSNESKNQGKNGCSKGRGGCSHFCFPLPGGSKVCDCPDYMTLQPDRLRCGNYTFPENFLLIMDENNREIYLMDIPNYRYVIVAHKNMFRPYAITYNPIDKLIYWTDVRFRQILSVSVHGGIQRTIRQLKRSANPSGIAVDAMSRVLFYTDYENRIIGALSLDGAMEKIVISYSSDYPWAIAIDPVNGTIYWTTLGSNAKIEKSNYDGTNRQELFNSGLVNPYGLTIDIRAGVLYWCDYSTKMVERANVDGTNRQLIYHEQGAFFYKIALYQSHLYMTGFRQKYSVMRMGTDGSNLVYVGSFSVAHNVDIYLHSTESAFLDLNECQSSPCKLGGNCTNINGSYSCKYPVRCHGTICSKESTNELTILRAAVGSLASLLVIIILLNACVCIRKNRRMERNKKEGQWMNPMTTEERRDDENKSEEMKTEGKNISEALSPTYINIAFNKSY</sequence>
<dbReference type="SMART" id="SM00135">
    <property type="entry name" value="LY"/>
    <property type="match status" value="4"/>
</dbReference>
<dbReference type="EMBL" id="JAEAOA010001883">
    <property type="protein sequence ID" value="KAK3579901.1"/>
    <property type="molecule type" value="Genomic_DNA"/>
</dbReference>
<comment type="caution">
    <text evidence="6">Lacks conserved residue(s) required for the propagation of feature annotation.</text>
</comment>
<dbReference type="FunFam" id="2.120.10.30:FF:000241">
    <property type="entry name" value="Low-density lipoprotein receptor-related protein 6"/>
    <property type="match status" value="1"/>
</dbReference>
<dbReference type="PROSITE" id="PS50026">
    <property type="entry name" value="EGF_3"/>
    <property type="match status" value="1"/>
</dbReference>
<dbReference type="PROSITE" id="PS01187">
    <property type="entry name" value="EGF_CA"/>
    <property type="match status" value="1"/>
</dbReference>
<keyword evidence="9" id="KW-0472">Membrane</keyword>
<evidence type="ECO:0000256" key="1">
    <source>
        <dbReference type="ARBA" id="ARBA00022536"/>
    </source>
</evidence>
<keyword evidence="4" id="KW-1015">Disulfide bond</keyword>
<reference evidence="11" key="1">
    <citation type="journal article" date="2021" name="Genome Biol. Evol.">
        <title>A High-Quality Reference Genome for a Parasitic Bivalve with Doubly Uniparental Inheritance (Bivalvia: Unionida).</title>
        <authorList>
            <person name="Smith C.H."/>
        </authorList>
    </citation>
    <scope>NUCLEOTIDE SEQUENCE</scope>
    <source>
        <strain evidence="11">CHS0354</strain>
    </source>
</reference>